<evidence type="ECO:0000313" key="1">
    <source>
        <dbReference type="EMBL" id="GBP48382.1"/>
    </source>
</evidence>
<comment type="caution">
    <text evidence="1">The sequence shown here is derived from an EMBL/GenBank/DDBJ whole genome shotgun (WGS) entry which is preliminary data.</text>
</comment>
<name>A0A4C1WD32_EUMVA</name>
<dbReference type="EMBL" id="BGZK01000522">
    <property type="protein sequence ID" value="GBP48382.1"/>
    <property type="molecule type" value="Genomic_DNA"/>
</dbReference>
<dbReference type="OrthoDB" id="8115978at2759"/>
<evidence type="ECO:0000313" key="2">
    <source>
        <dbReference type="Proteomes" id="UP000299102"/>
    </source>
</evidence>
<reference evidence="1 2" key="1">
    <citation type="journal article" date="2019" name="Commun. Biol.">
        <title>The bagworm genome reveals a unique fibroin gene that provides high tensile strength.</title>
        <authorList>
            <person name="Kono N."/>
            <person name="Nakamura H."/>
            <person name="Ohtoshi R."/>
            <person name="Tomita M."/>
            <person name="Numata K."/>
            <person name="Arakawa K."/>
        </authorList>
    </citation>
    <scope>NUCLEOTIDE SEQUENCE [LARGE SCALE GENOMIC DNA]</scope>
</reference>
<dbReference type="Proteomes" id="UP000299102">
    <property type="component" value="Unassembled WGS sequence"/>
</dbReference>
<keyword evidence="2" id="KW-1185">Reference proteome</keyword>
<protein>
    <submittedName>
        <fullName evidence="1">Uncharacterized protein</fullName>
    </submittedName>
</protein>
<accession>A0A4C1WD32</accession>
<sequence length="159" mass="17640">MSSKSVDGCARADGKPHDGALTAIERSFRCSHTTSFFLYLWESSRSTSPTDFQAGGMKLEWVEGAEGDYGLDEAAFYEGAPPAAPPPRKHVSFSLRLDLDDNNDLLELCKHISRINIDTLNIKIGNNNLNTYSMRSRIWCPYYAVNSHVFFAAKTLLAG</sequence>
<proteinExistence type="predicted"/>
<gene>
    <name evidence="1" type="ORF">EVAR_96421_1</name>
</gene>
<dbReference type="AlphaFoldDB" id="A0A4C1WD32"/>
<organism evidence="1 2">
    <name type="scientific">Eumeta variegata</name>
    <name type="common">Bagworm moth</name>
    <name type="synonym">Eumeta japonica</name>
    <dbReference type="NCBI Taxonomy" id="151549"/>
    <lineage>
        <taxon>Eukaryota</taxon>
        <taxon>Metazoa</taxon>
        <taxon>Ecdysozoa</taxon>
        <taxon>Arthropoda</taxon>
        <taxon>Hexapoda</taxon>
        <taxon>Insecta</taxon>
        <taxon>Pterygota</taxon>
        <taxon>Neoptera</taxon>
        <taxon>Endopterygota</taxon>
        <taxon>Lepidoptera</taxon>
        <taxon>Glossata</taxon>
        <taxon>Ditrysia</taxon>
        <taxon>Tineoidea</taxon>
        <taxon>Psychidae</taxon>
        <taxon>Oiketicinae</taxon>
        <taxon>Eumeta</taxon>
    </lineage>
</organism>